<accession>A0AAP5GW00</accession>
<dbReference type="Gene3D" id="1.10.10.60">
    <property type="entry name" value="Homeodomain-like"/>
    <property type="match status" value="2"/>
</dbReference>
<feature type="domain" description="HTH araC/xylS-type" evidence="4">
    <location>
        <begin position="8"/>
        <end position="106"/>
    </location>
</feature>
<dbReference type="InterPro" id="IPR018062">
    <property type="entry name" value="HTH_AraC-typ_CS"/>
</dbReference>
<gene>
    <name evidence="5" type="ORF">J2W91_000062</name>
</gene>
<comment type="caution">
    <text evidence="5">The sequence shown here is derived from an EMBL/GenBank/DDBJ whole genome shotgun (WGS) entry which is preliminary data.</text>
</comment>
<sequence length="296" mass="34511">MDYFSCMQRVVDHIEAHLEDNIDLDEVIQYSHLSKFHFCRLFKAVAGLTVYEYMKGRKLSKSAEHLYRTSDSILTTAIKYGFQSHEVFTRNFNRLFQCTPAAFRQKKNDDWVLHAIDKINVDSLKLDMKSNNGKFIVNEKIEMFQRLQLIGIERAMSNEQAYSVVGAMETFVEEAKRIPNIVNGTIYRVCYDLNDSEDVPTYKELIALEVRDTANVPIGMTAKNIECAKVATYIHAGMLFTGDEQKIINTYHFLYRYRLPYVAYELTNDFLLERYDESFKGPFNVHSNMQISFSIR</sequence>
<keyword evidence="2" id="KW-0238">DNA-binding</keyword>
<dbReference type="InterPro" id="IPR029441">
    <property type="entry name" value="Cass2"/>
</dbReference>
<dbReference type="GO" id="GO:0043565">
    <property type="term" value="F:sequence-specific DNA binding"/>
    <property type="evidence" value="ECO:0007669"/>
    <property type="project" value="InterPro"/>
</dbReference>
<dbReference type="InterPro" id="IPR011256">
    <property type="entry name" value="Reg_factor_effector_dom_sf"/>
</dbReference>
<dbReference type="Gene3D" id="3.20.80.10">
    <property type="entry name" value="Regulatory factor, effector binding domain"/>
    <property type="match status" value="1"/>
</dbReference>
<reference evidence="5" key="1">
    <citation type="submission" date="2023-07" db="EMBL/GenBank/DDBJ databases">
        <title>Sorghum-associated microbial communities from plants grown in Nebraska, USA.</title>
        <authorList>
            <person name="Schachtman D."/>
        </authorList>
    </citation>
    <scope>NUCLEOTIDE SEQUENCE</scope>
    <source>
        <strain evidence="5">BE80</strain>
    </source>
</reference>
<dbReference type="PROSITE" id="PS01124">
    <property type="entry name" value="HTH_ARAC_FAMILY_2"/>
    <property type="match status" value="1"/>
</dbReference>
<evidence type="ECO:0000313" key="5">
    <source>
        <dbReference type="EMBL" id="MDR6721614.1"/>
    </source>
</evidence>
<dbReference type="EMBL" id="JAVDTR010000001">
    <property type="protein sequence ID" value="MDR6721614.1"/>
    <property type="molecule type" value="Genomic_DNA"/>
</dbReference>
<dbReference type="SUPFAM" id="SSF55136">
    <property type="entry name" value="Probable bacterial effector-binding domain"/>
    <property type="match status" value="1"/>
</dbReference>
<dbReference type="Pfam" id="PF12833">
    <property type="entry name" value="HTH_18"/>
    <property type="match status" value="1"/>
</dbReference>
<dbReference type="InterPro" id="IPR009057">
    <property type="entry name" value="Homeodomain-like_sf"/>
</dbReference>
<proteinExistence type="predicted"/>
<evidence type="ECO:0000256" key="3">
    <source>
        <dbReference type="ARBA" id="ARBA00023163"/>
    </source>
</evidence>
<dbReference type="InterPro" id="IPR018060">
    <property type="entry name" value="HTH_AraC"/>
</dbReference>
<evidence type="ECO:0000313" key="6">
    <source>
        <dbReference type="Proteomes" id="UP001254832"/>
    </source>
</evidence>
<dbReference type="SUPFAM" id="SSF46689">
    <property type="entry name" value="Homeodomain-like"/>
    <property type="match status" value="2"/>
</dbReference>
<keyword evidence="1" id="KW-0805">Transcription regulation</keyword>
<dbReference type="InterPro" id="IPR050959">
    <property type="entry name" value="MarA-like"/>
</dbReference>
<dbReference type="SMART" id="SM00342">
    <property type="entry name" value="HTH_ARAC"/>
    <property type="match status" value="1"/>
</dbReference>
<dbReference type="Pfam" id="PF14526">
    <property type="entry name" value="Cass2"/>
    <property type="match status" value="1"/>
</dbReference>
<dbReference type="Proteomes" id="UP001254832">
    <property type="component" value="Unassembled WGS sequence"/>
</dbReference>
<keyword evidence="3" id="KW-0804">Transcription</keyword>
<dbReference type="AlphaFoldDB" id="A0AAP5GW00"/>
<name>A0AAP5GW00_PAEAM</name>
<evidence type="ECO:0000259" key="4">
    <source>
        <dbReference type="PROSITE" id="PS01124"/>
    </source>
</evidence>
<dbReference type="PROSITE" id="PS00041">
    <property type="entry name" value="HTH_ARAC_FAMILY_1"/>
    <property type="match status" value="1"/>
</dbReference>
<evidence type="ECO:0000256" key="1">
    <source>
        <dbReference type="ARBA" id="ARBA00023015"/>
    </source>
</evidence>
<dbReference type="PANTHER" id="PTHR47504">
    <property type="entry name" value="RIGHT ORIGIN-BINDING PROTEIN"/>
    <property type="match status" value="1"/>
</dbReference>
<dbReference type="GO" id="GO:0003700">
    <property type="term" value="F:DNA-binding transcription factor activity"/>
    <property type="evidence" value="ECO:0007669"/>
    <property type="project" value="InterPro"/>
</dbReference>
<organism evidence="5 6">
    <name type="scientific">Paenibacillus amylolyticus</name>
    <dbReference type="NCBI Taxonomy" id="1451"/>
    <lineage>
        <taxon>Bacteria</taxon>
        <taxon>Bacillati</taxon>
        <taxon>Bacillota</taxon>
        <taxon>Bacilli</taxon>
        <taxon>Bacillales</taxon>
        <taxon>Paenibacillaceae</taxon>
        <taxon>Paenibacillus</taxon>
    </lineage>
</organism>
<protein>
    <submittedName>
        <fullName evidence="5">AraC family transcriptional regulator</fullName>
    </submittedName>
</protein>
<dbReference type="PANTHER" id="PTHR47504:SF5">
    <property type="entry name" value="RIGHT ORIGIN-BINDING PROTEIN"/>
    <property type="match status" value="1"/>
</dbReference>
<evidence type="ECO:0000256" key="2">
    <source>
        <dbReference type="ARBA" id="ARBA00023125"/>
    </source>
</evidence>